<accession>A0A1B0B252</accession>
<dbReference type="EnsemblMetazoa" id="GPPI016418-RA">
    <property type="protein sequence ID" value="GPPI016418-PA"/>
    <property type="gene ID" value="GPPI016418"/>
</dbReference>
<organism evidence="2 3">
    <name type="scientific">Glossina palpalis gambiensis</name>
    <dbReference type="NCBI Taxonomy" id="67801"/>
    <lineage>
        <taxon>Eukaryota</taxon>
        <taxon>Metazoa</taxon>
        <taxon>Ecdysozoa</taxon>
        <taxon>Arthropoda</taxon>
        <taxon>Hexapoda</taxon>
        <taxon>Insecta</taxon>
        <taxon>Pterygota</taxon>
        <taxon>Neoptera</taxon>
        <taxon>Endopterygota</taxon>
        <taxon>Diptera</taxon>
        <taxon>Brachycera</taxon>
        <taxon>Muscomorpha</taxon>
        <taxon>Hippoboscoidea</taxon>
        <taxon>Glossinidae</taxon>
        <taxon>Glossina</taxon>
    </lineage>
</organism>
<feature type="region of interest" description="Disordered" evidence="1">
    <location>
        <begin position="57"/>
        <end position="101"/>
    </location>
</feature>
<evidence type="ECO:0000313" key="3">
    <source>
        <dbReference type="Proteomes" id="UP000092460"/>
    </source>
</evidence>
<proteinExistence type="predicted"/>
<dbReference type="VEuPathDB" id="VectorBase:GPPI016418"/>
<protein>
    <submittedName>
        <fullName evidence="2">Uncharacterized protein</fullName>
    </submittedName>
</protein>
<reference evidence="2" key="2">
    <citation type="submission" date="2020-05" db="UniProtKB">
        <authorList>
            <consortium name="EnsemblMetazoa"/>
        </authorList>
    </citation>
    <scope>IDENTIFICATION</scope>
    <source>
        <strain evidence="2">IAEA</strain>
    </source>
</reference>
<dbReference type="Proteomes" id="UP000092460">
    <property type="component" value="Unassembled WGS sequence"/>
</dbReference>
<sequence>MSNKVLKDIIKTREVLKAKLRNIKLNQIEKSGRVGKRIFHNTPLPAAESTNVVHDRQDSPYVDSVGNQEEEEEVDFRSAEEDMNIDESSSGNTPLLNNSKNKKRFRIKRSLKRNIEKKGLKIEKNLKALNHLKREKKENAFQRRKATTTTTPITFEQKKILKRKNSTPLDGFDDNNVKRSKTSHIYFNQKRKSESQLKTDKKRNKNYNNSKLKTNLVKTLGISIDSNSKDFHKKRLCNLIAPTDPKDAVTKAYLLRKNDVLTDRVTTTCTSKLNRIEDDMRQFQNSYDSQMNSMKKQIDELYTTIKNDINSEAKQVEITLKNQLINANKPYMNKIEERFDKIEEYIF</sequence>
<dbReference type="AlphaFoldDB" id="A0A1B0B252"/>
<reference evidence="3" key="1">
    <citation type="submission" date="2015-01" db="EMBL/GenBank/DDBJ databases">
        <authorList>
            <person name="Aksoy S."/>
            <person name="Warren W."/>
            <person name="Wilson R.K."/>
        </authorList>
    </citation>
    <scope>NUCLEOTIDE SEQUENCE [LARGE SCALE GENOMIC DNA]</scope>
    <source>
        <strain evidence="3">IAEA</strain>
    </source>
</reference>
<keyword evidence="3" id="KW-1185">Reference proteome</keyword>
<feature type="compositionally biased region" description="Polar residues" evidence="1">
    <location>
        <begin position="86"/>
        <end position="99"/>
    </location>
</feature>
<dbReference type="EMBL" id="JXJN01007423">
    <property type="status" value="NOT_ANNOTATED_CDS"/>
    <property type="molecule type" value="Genomic_DNA"/>
</dbReference>
<name>A0A1B0B252_9MUSC</name>
<evidence type="ECO:0000256" key="1">
    <source>
        <dbReference type="SAM" id="MobiDB-lite"/>
    </source>
</evidence>
<evidence type="ECO:0000313" key="2">
    <source>
        <dbReference type="EnsemblMetazoa" id="GPPI016418-PA"/>
    </source>
</evidence>